<evidence type="ECO:0000256" key="4">
    <source>
        <dbReference type="SAM" id="MobiDB-lite"/>
    </source>
</evidence>
<protein>
    <submittedName>
        <fullName evidence="5">SH3 domain-binding protein 5</fullName>
    </submittedName>
</protein>
<dbReference type="GO" id="GO:0004860">
    <property type="term" value="F:protein kinase inhibitor activity"/>
    <property type="evidence" value="ECO:0007669"/>
    <property type="project" value="TreeGrafter"/>
</dbReference>
<organism evidence="5">
    <name type="scientific">Schizaphis graminum</name>
    <name type="common">Green bug aphid</name>
    <dbReference type="NCBI Taxonomy" id="13262"/>
    <lineage>
        <taxon>Eukaryota</taxon>
        <taxon>Metazoa</taxon>
        <taxon>Ecdysozoa</taxon>
        <taxon>Arthropoda</taxon>
        <taxon>Hexapoda</taxon>
        <taxon>Insecta</taxon>
        <taxon>Pterygota</taxon>
        <taxon>Neoptera</taxon>
        <taxon>Paraneoptera</taxon>
        <taxon>Hemiptera</taxon>
        <taxon>Sternorrhyncha</taxon>
        <taxon>Aphidomorpha</taxon>
        <taxon>Aphidoidea</taxon>
        <taxon>Aphididae</taxon>
        <taxon>Aphidini</taxon>
        <taxon>Schizaphis</taxon>
    </lineage>
</organism>
<proteinExistence type="inferred from homology"/>
<feature type="region of interest" description="Disordered" evidence="4">
    <location>
        <begin position="1"/>
        <end position="22"/>
    </location>
</feature>
<dbReference type="PANTHER" id="PTHR19423">
    <property type="entry name" value="SH3 DOMAIN-BINDING PROTEIN 5"/>
    <property type="match status" value="1"/>
</dbReference>
<gene>
    <name evidence="5" type="primary">pcs_0</name>
    <name evidence="5" type="ORF">g.12444</name>
</gene>
<feature type="coiled-coil region" evidence="3">
    <location>
        <begin position="27"/>
        <end position="61"/>
    </location>
</feature>
<comment type="similarity">
    <text evidence="1">Belongs to the SH3BP5 family.</text>
</comment>
<dbReference type="AlphaFoldDB" id="A0A2S2NNW6"/>
<dbReference type="GO" id="GO:0005737">
    <property type="term" value="C:cytoplasm"/>
    <property type="evidence" value="ECO:0007669"/>
    <property type="project" value="TreeGrafter"/>
</dbReference>
<keyword evidence="2 3" id="KW-0175">Coiled coil</keyword>
<sequence length="135" mass="15593">MDSSSGQSNQETDTSLYNEEDSLDPRIQLELEKLNSSTDNINKLEIELDEANTTFRMLMAEASRRLKVRARKLGSCIDKARPFYEALNMSKHAQQQCQIAAVKYQRANGKINKINIFKNYLRFKSMIDQHVLSLF</sequence>
<reference evidence="5" key="1">
    <citation type="submission" date="2018-04" db="EMBL/GenBank/DDBJ databases">
        <title>Transcriptome of Schizaphis graminum biotype I.</title>
        <authorList>
            <person name="Scully E.D."/>
            <person name="Geib S.M."/>
            <person name="Palmer N.A."/>
            <person name="Koch K."/>
            <person name="Bradshaw J."/>
            <person name="Heng-Moss T."/>
            <person name="Sarath G."/>
        </authorList>
    </citation>
    <scope>NUCLEOTIDE SEQUENCE</scope>
</reference>
<dbReference type="PANTHER" id="PTHR19423:SF1">
    <property type="entry name" value="SH3 DOMAIN-BINDING PROTEIN 5"/>
    <property type="match status" value="1"/>
</dbReference>
<dbReference type="Pfam" id="PF05276">
    <property type="entry name" value="SH3BP5"/>
    <property type="match status" value="1"/>
</dbReference>
<accession>A0A2S2NNW6</accession>
<name>A0A2S2NNW6_SCHGA</name>
<evidence type="ECO:0000256" key="1">
    <source>
        <dbReference type="ARBA" id="ARBA00007796"/>
    </source>
</evidence>
<dbReference type="GO" id="GO:0035556">
    <property type="term" value="P:intracellular signal transduction"/>
    <property type="evidence" value="ECO:0007669"/>
    <property type="project" value="InterPro"/>
</dbReference>
<evidence type="ECO:0000256" key="3">
    <source>
        <dbReference type="SAM" id="Coils"/>
    </source>
</evidence>
<dbReference type="InterPro" id="IPR007940">
    <property type="entry name" value="SH3BP5"/>
</dbReference>
<dbReference type="EMBL" id="GGMR01006264">
    <property type="protein sequence ID" value="MBY18883.1"/>
    <property type="molecule type" value="Transcribed_RNA"/>
</dbReference>
<evidence type="ECO:0000256" key="2">
    <source>
        <dbReference type="ARBA" id="ARBA00023054"/>
    </source>
</evidence>
<feature type="compositionally biased region" description="Polar residues" evidence="4">
    <location>
        <begin position="1"/>
        <end position="17"/>
    </location>
</feature>
<evidence type="ECO:0000313" key="5">
    <source>
        <dbReference type="EMBL" id="MBY18883.1"/>
    </source>
</evidence>